<name>A0ACB8QSE5_9AGAM</name>
<organism evidence="1 2">
    <name type="scientific">Vararia minispora EC-137</name>
    <dbReference type="NCBI Taxonomy" id="1314806"/>
    <lineage>
        <taxon>Eukaryota</taxon>
        <taxon>Fungi</taxon>
        <taxon>Dikarya</taxon>
        <taxon>Basidiomycota</taxon>
        <taxon>Agaricomycotina</taxon>
        <taxon>Agaricomycetes</taxon>
        <taxon>Russulales</taxon>
        <taxon>Lachnocladiaceae</taxon>
        <taxon>Vararia</taxon>
    </lineage>
</organism>
<dbReference type="Proteomes" id="UP000814128">
    <property type="component" value="Unassembled WGS sequence"/>
</dbReference>
<dbReference type="EMBL" id="MU273502">
    <property type="protein sequence ID" value="KAI0034351.1"/>
    <property type="molecule type" value="Genomic_DNA"/>
</dbReference>
<proteinExistence type="predicted"/>
<sequence length="96" mass="10524">MSDEVSAPLPAGNASLEVKESVLYALSFFGYGEKGFVLDIVRRIKVAEVSMVQQEGSRRKKEIVVVCEMDVEQDMLDARTLLHGGASAYLVDVFAL</sequence>
<keyword evidence="2" id="KW-1185">Reference proteome</keyword>
<comment type="caution">
    <text evidence="1">The sequence shown here is derived from an EMBL/GenBank/DDBJ whole genome shotgun (WGS) entry which is preliminary data.</text>
</comment>
<reference evidence="1" key="1">
    <citation type="submission" date="2021-02" db="EMBL/GenBank/DDBJ databases">
        <authorList>
            <consortium name="DOE Joint Genome Institute"/>
            <person name="Ahrendt S."/>
            <person name="Looney B.P."/>
            <person name="Miyauchi S."/>
            <person name="Morin E."/>
            <person name="Drula E."/>
            <person name="Courty P.E."/>
            <person name="Chicoki N."/>
            <person name="Fauchery L."/>
            <person name="Kohler A."/>
            <person name="Kuo A."/>
            <person name="Labutti K."/>
            <person name="Pangilinan J."/>
            <person name="Lipzen A."/>
            <person name="Riley R."/>
            <person name="Andreopoulos W."/>
            <person name="He G."/>
            <person name="Johnson J."/>
            <person name="Barry K.W."/>
            <person name="Grigoriev I.V."/>
            <person name="Nagy L."/>
            <person name="Hibbett D."/>
            <person name="Henrissat B."/>
            <person name="Matheny P.B."/>
            <person name="Labbe J."/>
            <person name="Martin F."/>
        </authorList>
    </citation>
    <scope>NUCLEOTIDE SEQUENCE</scope>
    <source>
        <strain evidence="1">EC-137</strain>
    </source>
</reference>
<gene>
    <name evidence="1" type="ORF">K488DRAFT_84080</name>
</gene>
<evidence type="ECO:0000313" key="1">
    <source>
        <dbReference type="EMBL" id="KAI0034351.1"/>
    </source>
</evidence>
<accession>A0ACB8QSE5</accession>
<evidence type="ECO:0000313" key="2">
    <source>
        <dbReference type="Proteomes" id="UP000814128"/>
    </source>
</evidence>
<protein>
    <submittedName>
        <fullName evidence="1">Uncharacterized protein</fullName>
    </submittedName>
</protein>
<reference evidence="1" key="2">
    <citation type="journal article" date="2022" name="New Phytol.">
        <title>Evolutionary transition to the ectomycorrhizal habit in the genomes of a hyperdiverse lineage of mushroom-forming fungi.</title>
        <authorList>
            <person name="Looney B."/>
            <person name="Miyauchi S."/>
            <person name="Morin E."/>
            <person name="Drula E."/>
            <person name="Courty P.E."/>
            <person name="Kohler A."/>
            <person name="Kuo A."/>
            <person name="LaButti K."/>
            <person name="Pangilinan J."/>
            <person name="Lipzen A."/>
            <person name="Riley R."/>
            <person name="Andreopoulos W."/>
            <person name="He G."/>
            <person name="Johnson J."/>
            <person name="Nolan M."/>
            <person name="Tritt A."/>
            <person name="Barry K.W."/>
            <person name="Grigoriev I.V."/>
            <person name="Nagy L.G."/>
            <person name="Hibbett D."/>
            <person name="Henrissat B."/>
            <person name="Matheny P.B."/>
            <person name="Labbe J."/>
            <person name="Martin F.M."/>
        </authorList>
    </citation>
    <scope>NUCLEOTIDE SEQUENCE</scope>
    <source>
        <strain evidence="1">EC-137</strain>
    </source>
</reference>